<evidence type="ECO:0000259" key="2">
    <source>
        <dbReference type="Pfam" id="PF07675"/>
    </source>
</evidence>
<dbReference type="InterPro" id="IPR026444">
    <property type="entry name" value="Secre_tail"/>
</dbReference>
<feature type="domain" description="Cleaved adhesin" evidence="2">
    <location>
        <begin position="28"/>
        <end position="187"/>
    </location>
</feature>
<reference evidence="4" key="1">
    <citation type="submission" date="2022-07" db="EMBL/GenBank/DDBJ databases">
        <title>Description and genome-wide analysis of Profundicola chukchiensis gen. nov., sp. nov., marine bacteria isolated from bottom sediments of the Chukchi Sea.</title>
        <authorList>
            <person name="Romanenko L."/>
            <person name="Otstavnykh N."/>
            <person name="Kurilenko V."/>
            <person name="Eremeev V."/>
            <person name="Velansky P."/>
            <person name="Mikhailov V."/>
            <person name="Isaeva M."/>
        </authorList>
    </citation>
    <scope>NUCLEOTIDE SEQUENCE</scope>
    <source>
        <strain evidence="4">KMM 9713</strain>
    </source>
</reference>
<evidence type="ECO:0000259" key="3">
    <source>
        <dbReference type="Pfam" id="PF18962"/>
    </source>
</evidence>
<protein>
    <submittedName>
        <fullName evidence="4">T9SS type A sorting domain-containing protein</fullName>
    </submittedName>
</protein>
<comment type="caution">
    <text evidence="4">The sequence shown here is derived from an EMBL/GenBank/DDBJ whole genome shotgun (WGS) entry which is preliminary data.</text>
</comment>
<dbReference type="NCBIfam" id="TIGR04183">
    <property type="entry name" value="Por_Secre_tail"/>
    <property type="match status" value="1"/>
</dbReference>
<evidence type="ECO:0000313" key="5">
    <source>
        <dbReference type="Proteomes" id="UP001152599"/>
    </source>
</evidence>
<dbReference type="Pfam" id="PF07675">
    <property type="entry name" value="Cleaved_Adhesin"/>
    <property type="match status" value="1"/>
</dbReference>
<dbReference type="InterPro" id="IPR011628">
    <property type="entry name" value="Cleaved_adhesin"/>
</dbReference>
<gene>
    <name evidence="4" type="ORF">NMK71_03980</name>
</gene>
<sequence length="278" mass="30318">MKKTLLSLSLIGGMLFGYSQTTIWMDDFNDEDISDWTLVDADMDGYNWGDMFQVTDQFGDPITPTSLISRSWQQAPLTPDNWAISPAIDLSSVDGNAISLEYITQVPAFEWDQEHYSVYVATSNSIADLLASETQMSETLGDASHSGAPVAKSFDISAFAGEPEVYIAFRHHDVTDMDFISIDDVKVVAETLSTDDLTLSKSSLSLYPNPASDLVKVNLGDNFNTSKVQITLTNLSGKQVSKVAYNANGIDVSNLPAGLYIVTATDGKNTVTKKLIKK</sequence>
<keyword evidence="1" id="KW-0732">Signal</keyword>
<dbReference type="Pfam" id="PF18962">
    <property type="entry name" value="Por_Secre_tail"/>
    <property type="match status" value="1"/>
</dbReference>
<proteinExistence type="predicted"/>
<dbReference type="Gene3D" id="2.60.120.200">
    <property type="match status" value="1"/>
</dbReference>
<accession>A0A9X4MXY2</accession>
<feature type="domain" description="Secretion system C-terminal sorting" evidence="3">
    <location>
        <begin position="206"/>
        <end position="276"/>
    </location>
</feature>
<keyword evidence="5" id="KW-1185">Reference proteome</keyword>
<organism evidence="4 5">
    <name type="scientific">Profundicola chukchiensis</name>
    <dbReference type="NCBI Taxonomy" id="2961959"/>
    <lineage>
        <taxon>Bacteria</taxon>
        <taxon>Pseudomonadati</taxon>
        <taxon>Bacteroidota</taxon>
        <taxon>Flavobacteriia</taxon>
        <taxon>Flavobacteriales</taxon>
        <taxon>Weeksellaceae</taxon>
        <taxon>Profundicola</taxon>
    </lineage>
</organism>
<evidence type="ECO:0000256" key="1">
    <source>
        <dbReference type="ARBA" id="ARBA00022729"/>
    </source>
</evidence>
<dbReference type="NCBIfam" id="NF038128">
    <property type="entry name" value="choice_anch_J"/>
    <property type="match status" value="1"/>
</dbReference>
<evidence type="ECO:0000313" key="4">
    <source>
        <dbReference type="EMBL" id="MDG4945562.1"/>
    </source>
</evidence>
<dbReference type="Proteomes" id="UP001152599">
    <property type="component" value="Unassembled WGS sequence"/>
</dbReference>
<dbReference type="RefSeq" id="WP_304415889.1">
    <property type="nucleotide sequence ID" value="NZ_JANAIE010000001.1"/>
</dbReference>
<dbReference type="AlphaFoldDB" id="A0A9X4MXY2"/>
<name>A0A9X4MXY2_9FLAO</name>
<dbReference type="EMBL" id="JANCMU010000001">
    <property type="protein sequence ID" value="MDG4945562.1"/>
    <property type="molecule type" value="Genomic_DNA"/>
</dbReference>